<dbReference type="InterPro" id="IPR007197">
    <property type="entry name" value="rSAM"/>
</dbReference>
<dbReference type="InterPro" id="IPR058240">
    <property type="entry name" value="rSAM_sf"/>
</dbReference>
<evidence type="ECO:0000313" key="5">
    <source>
        <dbReference type="EMBL" id="CAB4138017.1"/>
    </source>
</evidence>
<organism evidence="5">
    <name type="scientific">uncultured Caudovirales phage</name>
    <dbReference type="NCBI Taxonomy" id="2100421"/>
    <lineage>
        <taxon>Viruses</taxon>
        <taxon>Duplodnaviria</taxon>
        <taxon>Heunggongvirae</taxon>
        <taxon>Uroviricota</taxon>
        <taxon>Caudoviricetes</taxon>
        <taxon>Peduoviridae</taxon>
        <taxon>Maltschvirus</taxon>
        <taxon>Maltschvirus maltsch</taxon>
    </lineage>
</organism>
<dbReference type="EMBL" id="LR796341">
    <property type="protein sequence ID" value="CAB4138017.1"/>
    <property type="molecule type" value="Genomic_DNA"/>
</dbReference>
<dbReference type="SUPFAM" id="SSF102114">
    <property type="entry name" value="Radical SAM enzymes"/>
    <property type="match status" value="1"/>
</dbReference>
<name>A0A6J5LY71_9CAUD</name>
<keyword evidence="2" id="KW-0479">Metal-binding</keyword>
<dbReference type="InterPro" id="IPR013785">
    <property type="entry name" value="Aldolase_TIM"/>
</dbReference>
<dbReference type="Gene3D" id="3.20.20.70">
    <property type="entry name" value="Aldolase class I"/>
    <property type="match status" value="1"/>
</dbReference>
<gene>
    <name evidence="5" type="ORF">UFOVP328_210</name>
</gene>
<keyword evidence="3" id="KW-0408">Iron</keyword>
<evidence type="ECO:0008006" key="6">
    <source>
        <dbReference type="Google" id="ProtNLM"/>
    </source>
</evidence>
<keyword evidence="1" id="KW-0949">S-adenosyl-L-methionine</keyword>
<accession>A0A6J5LY71</accession>
<evidence type="ECO:0000256" key="3">
    <source>
        <dbReference type="ARBA" id="ARBA00023004"/>
    </source>
</evidence>
<dbReference type="GO" id="GO:0051536">
    <property type="term" value="F:iron-sulfur cluster binding"/>
    <property type="evidence" value="ECO:0007669"/>
    <property type="project" value="UniProtKB-KW"/>
</dbReference>
<dbReference type="SFLD" id="SFLDS00029">
    <property type="entry name" value="Radical_SAM"/>
    <property type="match status" value="1"/>
</dbReference>
<sequence>MNDLEFRQQILDTKSDSFCAAKWYNATIWLGSGMTTSCHHPPAHRIPLEDIKVNPRGIHNTAQKKQDRAQMQRGERPSGCEYCWKIEDMGRDAISDRVYKSKIYDIVELQHAFDTPANQDVNLKTLEIAFDRTCQFACSYCNPAFSSTWVRDIKTNGPYTSLVSDGRNHFTHTHDASQLYTYGETNPYAEAFFRWWESDLHKTLQELRITGGEPLMSGETWRLLDWFQANKGKSKTRLAINSNLGAEVDVDRLLDSVDGIEFDLYTSNESVGAQAEYIRDGLDWKAWVANVNKIITSGRVRKLHVMNTINALCLDSLPEFLDLIVWFKNVHGPDKISFTLNILRFPSFQSPLVLSDELRTQYRDRLIDFLSKHQESKLLEEHEHNHLQRLIDYLDVVKTPHSEAFEMPKLHNDFRQFYTQYDQRRGKDFAKTFPNLAEWYNGLSI</sequence>
<keyword evidence="4" id="KW-0411">Iron-sulfur</keyword>
<dbReference type="NCBIfam" id="NF033640">
    <property type="entry name" value="N_Twi_rSAM"/>
    <property type="match status" value="1"/>
</dbReference>
<evidence type="ECO:0000256" key="4">
    <source>
        <dbReference type="ARBA" id="ARBA00023014"/>
    </source>
</evidence>
<evidence type="ECO:0000256" key="2">
    <source>
        <dbReference type="ARBA" id="ARBA00022723"/>
    </source>
</evidence>
<evidence type="ECO:0000256" key="1">
    <source>
        <dbReference type="ARBA" id="ARBA00022691"/>
    </source>
</evidence>
<reference evidence="5" key="1">
    <citation type="submission" date="2020-04" db="EMBL/GenBank/DDBJ databases">
        <authorList>
            <person name="Chiriac C."/>
            <person name="Salcher M."/>
            <person name="Ghai R."/>
            <person name="Kavagutti S V."/>
        </authorList>
    </citation>
    <scope>NUCLEOTIDE SEQUENCE</scope>
</reference>
<protein>
    <recommendedName>
        <fullName evidence="6">Radical SAM core domain-containing protein</fullName>
    </recommendedName>
</protein>
<dbReference type="GO" id="GO:0003824">
    <property type="term" value="F:catalytic activity"/>
    <property type="evidence" value="ECO:0007669"/>
    <property type="project" value="InterPro"/>
</dbReference>
<dbReference type="GO" id="GO:0046872">
    <property type="term" value="F:metal ion binding"/>
    <property type="evidence" value="ECO:0007669"/>
    <property type="project" value="UniProtKB-KW"/>
</dbReference>
<proteinExistence type="predicted"/>